<dbReference type="AlphaFoldDB" id="A0A3A1QRF3"/>
<sequence length="99" mass="11314">MTTPLTLLLAYFTIVNFMGYIIMANDKNRARQNKYRIRESSIWRVAFLGGAIGCYAGMKRYRHKTQHSAFKYGLPALSAVELITYTGLAFIIIQNKALF</sequence>
<dbReference type="RefSeq" id="WP_119548764.1">
    <property type="nucleotide sequence ID" value="NZ_QXIR01000030.1"/>
</dbReference>
<keyword evidence="1" id="KW-0812">Transmembrane</keyword>
<dbReference type="Proteomes" id="UP000265801">
    <property type="component" value="Unassembled WGS sequence"/>
</dbReference>
<name>A0A3A1QRF3_9BACI</name>
<reference evidence="2 3" key="1">
    <citation type="submission" date="2018-09" db="EMBL/GenBank/DDBJ databases">
        <title>Bacillus saliacetes sp. nov., isolated from Thai shrimp paste (Ka-pi).</title>
        <authorList>
            <person name="Daroonpunt R."/>
            <person name="Tanasupawat S."/>
            <person name="Yiamsombut S."/>
        </authorList>
    </citation>
    <scope>NUCLEOTIDE SEQUENCE [LARGE SCALE GENOMIC DNA]</scope>
    <source>
        <strain evidence="2 3">SKP7-4</strain>
    </source>
</reference>
<keyword evidence="3" id="KW-1185">Reference proteome</keyword>
<organism evidence="2 3">
    <name type="scientific">Bacillus salacetis</name>
    <dbReference type="NCBI Taxonomy" id="2315464"/>
    <lineage>
        <taxon>Bacteria</taxon>
        <taxon>Bacillati</taxon>
        <taxon>Bacillota</taxon>
        <taxon>Bacilli</taxon>
        <taxon>Bacillales</taxon>
        <taxon>Bacillaceae</taxon>
        <taxon>Bacillus</taxon>
    </lineage>
</organism>
<evidence type="ECO:0000313" key="2">
    <source>
        <dbReference type="EMBL" id="RIW29735.1"/>
    </source>
</evidence>
<dbReference type="EMBL" id="QXIR01000030">
    <property type="protein sequence ID" value="RIW29735.1"/>
    <property type="molecule type" value="Genomic_DNA"/>
</dbReference>
<keyword evidence="1" id="KW-0472">Membrane</keyword>
<feature type="transmembrane region" description="Helical" evidence="1">
    <location>
        <begin position="70"/>
        <end position="93"/>
    </location>
</feature>
<dbReference type="OrthoDB" id="1698854at2"/>
<comment type="caution">
    <text evidence="2">The sequence shown here is derived from an EMBL/GenBank/DDBJ whole genome shotgun (WGS) entry which is preliminary data.</text>
</comment>
<feature type="transmembrane region" description="Helical" evidence="1">
    <location>
        <begin position="6"/>
        <end position="22"/>
    </location>
</feature>
<proteinExistence type="predicted"/>
<protein>
    <submittedName>
        <fullName evidence="2">DUF1294 domain-containing protein</fullName>
    </submittedName>
</protein>
<dbReference type="InterPro" id="IPR010718">
    <property type="entry name" value="DUF1294"/>
</dbReference>
<evidence type="ECO:0000256" key="1">
    <source>
        <dbReference type="SAM" id="Phobius"/>
    </source>
</evidence>
<keyword evidence="1" id="KW-1133">Transmembrane helix</keyword>
<accession>A0A3A1QRF3</accession>
<evidence type="ECO:0000313" key="3">
    <source>
        <dbReference type="Proteomes" id="UP000265801"/>
    </source>
</evidence>
<gene>
    <name evidence="2" type="ORF">D3H55_18325</name>
</gene>
<dbReference type="Pfam" id="PF06961">
    <property type="entry name" value="DUF1294"/>
    <property type="match status" value="1"/>
</dbReference>